<keyword evidence="3" id="KW-0997">Cell inner membrane</keyword>
<dbReference type="GO" id="GO:0005886">
    <property type="term" value="C:plasma membrane"/>
    <property type="evidence" value="ECO:0007669"/>
    <property type="project" value="UniProtKB-SubCell"/>
</dbReference>
<dbReference type="InterPro" id="IPR004960">
    <property type="entry name" value="LipA_acyltrans"/>
</dbReference>
<evidence type="ECO:0000256" key="5">
    <source>
        <dbReference type="ARBA" id="ARBA00023136"/>
    </source>
</evidence>
<evidence type="ECO:0000256" key="4">
    <source>
        <dbReference type="ARBA" id="ARBA00022679"/>
    </source>
</evidence>
<dbReference type="Proteomes" id="UP001177769">
    <property type="component" value="Chromosome"/>
</dbReference>
<organism evidence="7 8">
    <name type="scientific">Paucibacter sediminis</name>
    <dbReference type="NCBI Taxonomy" id="3019553"/>
    <lineage>
        <taxon>Bacteria</taxon>
        <taxon>Pseudomonadati</taxon>
        <taxon>Pseudomonadota</taxon>
        <taxon>Betaproteobacteria</taxon>
        <taxon>Burkholderiales</taxon>
        <taxon>Sphaerotilaceae</taxon>
        <taxon>Roseateles</taxon>
    </lineage>
</organism>
<dbReference type="KEGG" id="pais:PFX98_10870"/>
<gene>
    <name evidence="7" type="ORF">PFX98_10870</name>
</gene>
<evidence type="ECO:0000313" key="7">
    <source>
        <dbReference type="EMBL" id="WIT14441.1"/>
    </source>
</evidence>
<reference evidence="7" key="1">
    <citation type="submission" date="2023-01" db="EMBL/GenBank/DDBJ databases">
        <title>Whole genome sequence of Paucibacter sp. S2-9 isolated from pond sediment.</title>
        <authorList>
            <person name="Jung J.Y."/>
        </authorList>
    </citation>
    <scope>NUCLEOTIDE SEQUENCE</scope>
    <source>
        <strain evidence="7">S2-9</strain>
    </source>
</reference>
<protein>
    <submittedName>
        <fullName evidence="7">Lipid A biosynthesis acyltransferase</fullName>
    </submittedName>
</protein>
<evidence type="ECO:0000256" key="6">
    <source>
        <dbReference type="ARBA" id="ARBA00023315"/>
    </source>
</evidence>
<dbReference type="EMBL" id="CP116346">
    <property type="protein sequence ID" value="WIT14441.1"/>
    <property type="molecule type" value="Genomic_DNA"/>
</dbReference>
<dbReference type="GO" id="GO:0009247">
    <property type="term" value="P:glycolipid biosynthetic process"/>
    <property type="evidence" value="ECO:0007669"/>
    <property type="project" value="UniProtKB-ARBA"/>
</dbReference>
<keyword evidence="6 7" id="KW-0012">Acyltransferase</keyword>
<evidence type="ECO:0000256" key="2">
    <source>
        <dbReference type="ARBA" id="ARBA00022475"/>
    </source>
</evidence>
<dbReference type="AlphaFoldDB" id="A0AA95NQN5"/>
<evidence type="ECO:0000313" key="8">
    <source>
        <dbReference type="Proteomes" id="UP001177769"/>
    </source>
</evidence>
<dbReference type="GO" id="GO:0016746">
    <property type="term" value="F:acyltransferase activity"/>
    <property type="evidence" value="ECO:0007669"/>
    <property type="project" value="UniProtKB-KW"/>
</dbReference>
<name>A0AA95NQN5_9BURK</name>
<sequence length="295" mass="32983">MGRAGAHLLIGLVWLLHWLPFGLLAALGRGLGGLLHGLARSRRRIALRNVELCFPALSEAERRALVREHFALIGRSILERGLLWFAPPERLLSLMRVKGDIQLAERGERPVMWLLPHFVGLEWSAPALMLKQRCPGVDVYQRQSNAVFDARMLAGRARFGTTAFVDRHEGIRPVLRLIKQGYAFLNAPDMDFGAKDSAFIPFFGVPACTLLAPSRIARSMGMAVQPIVVRMLPGSEGYEVEACEPLPGYPSDDPEADAHTLHAWLEARIREQPAQYLWVHKRFKTRPAGEPSLYA</sequence>
<dbReference type="PANTHER" id="PTHR30606:SF9">
    <property type="entry name" value="LIPID A BIOSYNTHESIS LAUROYLTRANSFERASE"/>
    <property type="match status" value="1"/>
</dbReference>
<comment type="subcellular location">
    <subcellularLocation>
        <location evidence="1">Cell inner membrane</location>
    </subcellularLocation>
</comment>
<keyword evidence="2" id="KW-1003">Cell membrane</keyword>
<keyword evidence="8" id="KW-1185">Reference proteome</keyword>
<evidence type="ECO:0000256" key="1">
    <source>
        <dbReference type="ARBA" id="ARBA00004533"/>
    </source>
</evidence>
<dbReference type="PANTHER" id="PTHR30606">
    <property type="entry name" value="LIPID A BIOSYNTHESIS LAUROYL ACYLTRANSFERASE"/>
    <property type="match status" value="1"/>
</dbReference>
<evidence type="ECO:0000256" key="3">
    <source>
        <dbReference type="ARBA" id="ARBA00022519"/>
    </source>
</evidence>
<dbReference type="PIRSF" id="PIRSF026649">
    <property type="entry name" value="MsbB"/>
    <property type="match status" value="1"/>
</dbReference>
<keyword evidence="4" id="KW-0808">Transferase</keyword>
<proteinExistence type="predicted"/>
<dbReference type="Pfam" id="PF03279">
    <property type="entry name" value="Lip_A_acyltrans"/>
    <property type="match status" value="1"/>
</dbReference>
<dbReference type="CDD" id="cd07984">
    <property type="entry name" value="LPLAT_LABLAT-like"/>
    <property type="match status" value="1"/>
</dbReference>
<accession>A0AA95NQN5</accession>
<keyword evidence="5" id="KW-0472">Membrane</keyword>